<dbReference type="PANTHER" id="PTHR22946:SF4">
    <property type="entry name" value="ESTERASE FRSA"/>
    <property type="match status" value="1"/>
</dbReference>
<organism evidence="3 4">
    <name type="scientific">Metallibacterium scheffleri</name>
    <dbReference type="NCBI Taxonomy" id="993689"/>
    <lineage>
        <taxon>Bacteria</taxon>
        <taxon>Pseudomonadati</taxon>
        <taxon>Pseudomonadota</taxon>
        <taxon>Gammaproteobacteria</taxon>
        <taxon>Lysobacterales</taxon>
        <taxon>Rhodanobacteraceae</taxon>
        <taxon>Metallibacterium</taxon>
    </lineage>
</organism>
<comment type="caution">
    <text evidence="3">The sequence shown here is derived from an EMBL/GenBank/DDBJ whole genome shotgun (WGS) entry which is preliminary data.</text>
</comment>
<dbReference type="Gene3D" id="3.40.50.1820">
    <property type="entry name" value="alpha/beta hydrolase"/>
    <property type="match status" value="1"/>
</dbReference>
<dbReference type="PANTHER" id="PTHR22946">
    <property type="entry name" value="DIENELACTONE HYDROLASE DOMAIN-CONTAINING PROTEIN-RELATED"/>
    <property type="match status" value="1"/>
</dbReference>
<keyword evidence="3" id="KW-0378">Hydrolase</keyword>
<proteinExistence type="predicted"/>
<sequence length="273" mass="29600">MAVKRLLALIFVLMMPACAVRAAMVTRSIDWTLDGTRFHSVLVYDDASSAPRAGLLMVPNWYGINRDAIAKARMIAGDRYVILLTDMYGADVRPTTTAQAQAAVKPLYADRALMRARMLKALGELRAQEAHAPIDPARIAAIGFCFGGSAVLDLARAGARIAAVVTFHGILSTDNPALAKNIKADVLVLTGNDDQAVPPSARAAFEQEMREGGVKRWALVDFGGAVHCFTEAAQKPAPNCVYDAPVAKRAYQFMRVWLDDAFSEHVRRMPVGT</sequence>
<keyword evidence="4" id="KW-1185">Reference proteome</keyword>
<dbReference type="GO" id="GO:0016787">
    <property type="term" value="F:hydrolase activity"/>
    <property type="evidence" value="ECO:0007669"/>
    <property type="project" value="UniProtKB-KW"/>
</dbReference>
<keyword evidence="1" id="KW-0732">Signal</keyword>
<reference evidence="3 4" key="1">
    <citation type="submission" date="2017-02" db="EMBL/GenBank/DDBJ databases">
        <title>Whole genome sequencing of Metallibacterium scheffleri DSM 24874 (T).</title>
        <authorList>
            <person name="Kumar S."/>
            <person name="Patil P."/>
            <person name="Patil P.B."/>
        </authorList>
    </citation>
    <scope>NUCLEOTIDE SEQUENCE [LARGE SCALE GENOMIC DNA]</scope>
    <source>
        <strain evidence="3 4">DSM 24874</strain>
    </source>
</reference>
<dbReference type="Pfam" id="PF01738">
    <property type="entry name" value="DLH"/>
    <property type="match status" value="1"/>
</dbReference>
<dbReference type="InterPro" id="IPR029058">
    <property type="entry name" value="AB_hydrolase_fold"/>
</dbReference>
<feature type="domain" description="Dienelactone hydrolase" evidence="2">
    <location>
        <begin position="47"/>
        <end position="260"/>
    </location>
</feature>
<evidence type="ECO:0000313" key="3">
    <source>
        <dbReference type="EMBL" id="THD12300.1"/>
    </source>
</evidence>
<dbReference type="SUPFAM" id="SSF53474">
    <property type="entry name" value="alpha/beta-Hydrolases"/>
    <property type="match status" value="1"/>
</dbReference>
<evidence type="ECO:0000259" key="2">
    <source>
        <dbReference type="Pfam" id="PF01738"/>
    </source>
</evidence>
<dbReference type="AlphaFoldDB" id="A0A4S3KT89"/>
<dbReference type="OrthoDB" id="9787933at2"/>
<feature type="signal peptide" evidence="1">
    <location>
        <begin position="1"/>
        <end position="22"/>
    </location>
</feature>
<name>A0A4S3KT89_9GAMM</name>
<feature type="chain" id="PRO_5020504747" evidence="1">
    <location>
        <begin position="23"/>
        <end position="273"/>
    </location>
</feature>
<dbReference type="Proteomes" id="UP000307749">
    <property type="component" value="Unassembled WGS sequence"/>
</dbReference>
<evidence type="ECO:0000256" key="1">
    <source>
        <dbReference type="SAM" id="SignalP"/>
    </source>
</evidence>
<evidence type="ECO:0000313" key="4">
    <source>
        <dbReference type="Proteomes" id="UP000307749"/>
    </source>
</evidence>
<accession>A0A4S3KT89</accession>
<dbReference type="STRING" id="993689.GCA_002077135_02657"/>
<dbReference type="InterPro" id="IPR050261">
    <property type="entry name" value="FrsA_esterase"/>
</dbReference>
<dbReference type="EMBL" id="MWQO01000001">
    <property type="protein sequence ID" value="THD12300.1"/>
    <property type="molecule type" value="Genomic_DNA"/>
</dbReference>
<dbReference type="InterPro" id="IPR002925">
    <property type="entry name" value="Dienelactn_hydro"/>
</dbReference>
<gene>
    <name evidence="3" type="ORF">B1806_00060</name>
</gene>
<protein>
    <submittedName>
        <fullName evidence="3">Dienelactone hydrolase</fullName>
    </submittedName>
</protein>